<reference evidence="1" key="1">
    <citation type="journal article" date="2022" name="bioRxiv">
        <title>Sequencing and chromosome-scale assembly of the giantPleurodeles waltlgenome.</title>
        <authorList>
            <person name="Brown T."/>
            <person name="Elewa A."/>
            <person name="Iarovenko S."/>
            <person name="Subramanian E."/>
            <person name="Araus A.J."/>
            <person name="Petzold A."/>
            <person name="Susuki M."/>
            <person name="Suzuki K.-i.T."/>
            <person name="Hayashi T."/>
            <person name="Toyoda A."/>
            <person name="Oliveira C."/>
            <person name="Osipova E."/>
            <person name="Leigh N.D."/>
            <person name="Simon A."/>
            <person name="Yun M.H."/>
        </authorList>
    </citation>
    <scope>NUCLEOTIDE SEQUENCE</scope>
    <source>
        <strain evidence="1">20211129_DDA</strain>
        <tissue evidence="1">Liver</tissue>
    </source>
</reference>
<name>A0AAV7TPB8_PLEWA</name>
<dbReference type="AlphaFoldDB" id="A0AAV7TPB8"/>
<accession>A0AAV7TPB8</accession>
<dbReference type="Proteomes" id="UP001066276">
    <property type="component" value="Chromosome 3_2"/>
</dbReference>
<dbReference type="EMBL" id="JANPWB010000006">
    <property type="protein sequence ID" value="KAJ1178046.1"/>
    <property type="molecule type" value="Genomic_DNA"/>
</dbReference>
<gene>
    <name evidence="1" type="ORF">NDU88_003295</name>
</gene>
<sequence>MGQTTGIKRVLEGDLLRLEDRVHTLDNEQSHDPEALRRLLEVREEYAVALGKLRCHDHAGYICRVTRRKVRLDGCWPGWFALTHRGP</sequence>
<evidence type="ECO:0000313" key="1">
    <source>
        <dbReference type="EMBL" id="KAJ1178046.1"/>
    </source>
</evidence>
<comment type="caution">
    <text evidence="1">The sequence shown here is derived from an EMBL/GenBank/DDBJ whole genome shotgun (WGS) entry which is preliminary data.</text>
</comment>
<organism evidence="1 2">
    <name type="scientific">Pleurodeles waltl</name>
    <name type="common">Iberian ribbed newt</name>
    <dbReference type="NCBI Taxonomy" id="8319"/>
    <lineage>
        <taxon>Eukaryota</taxon>
        <taxon>Metazoa</taxon>
        <taxon>Chordata</taxon>
        <taxon>Craniata</taxon>
        <taxon>Vertebrata</taxon>
        <taxon>Euteleostomi</taxon>
        <taxon>Amphibia</taxon>
        <taxon>Batrachia</taxon>
        <taxon>Caudata</taxon>
        <taxon>Salamandroidea</taxon>
        <taxon>Salamandridae</taxon>
        <taxon>Pleurodelinae</taxon>
        <taxon>Pleurodeles</taxon>
    </lineage>
</organism>
<evidence type="ECO:0000313" key="2">
    <source>
        <dbReference type="Proteomes" id="UP001066276"/>
    </source>
</evidence>
<proteinExistence type="predicted"/>
<protein>
    <submittedName>
        <fullName evidence="1">Uncharacterized protein</fullName>
    </submittedName>
</protein>
<keyword evidence="2" id="KW-1185">Reference proteome</keyword>